<dbReference type="AlphaFoldDB" id="A0A832I1P7"/>
<sequence>MSDAPRASDAGLPHAPWRAFARRLRRSPLALAGAVVIAAFYALAALAPFVAPYGQTSVDRARFFHPPHRVHWLDARGRPAWPYVHATVLVDPRRFTYREDASRPLSLRLFVRGEPYRLFGVVPADVHLFGVDAPHRVFLLGADSQGRDVLSRLLFGAQVSLTVGLVGIAISFTIGLLAGGVAGYFGGRVDGAIMRATELLLSIPGLYLIVALRGLFPVDLPSRQTYLAIVSILAVIGWATLARVVRGMVLSIRRQEFVLAAEALGMSRLRIIARHVLPNTMSVVIVAATLSVPGYILGEVFLSFLGLGVQEPDASWGNMLNAARSVRVLTSFPWMVWSPGIAIFLTVMAYNLLGDGLRDALDPRGAARGRAA</sequence>
<feature type="transmembrane region" description="Helical" evidence="7">
    <location>
        <begin position="161"/>
        <end position="187"/>
    </location>
</feature>
<evidence type="ECO:0000256" key="7">
    <source>
        <dbReference type="RuleBase" id="RU363032"/>
    </source>
</evidence>
<name>A0A832I1P7_UNCEI</name>
<feature type="transmembrane region" description="Helical" evidence="7">
    <location>
        <begin position="29"/>
        <end position="51"/>
    </location>
</feature>
<evidence type="ECO:0000256" key="5">
    <source>
        <dbReference type="ARBA" id="ARBA00022989"/>
    </source>
</evidence>
<evidence type="ECO:0000256" key="2">
    <source>
        <dbReference type="ARBA" id="ARBA00022448"/>
    </source>
</evidence>
<dbReference type="GO" id="GO:0005886">
    <property type="term" value="C:plasma membrane"/>
    <property type="evidence" value="ECO:0007669"/>
    <property type="project" value="UniProtKB-SubCell"/>
</dbReference>
<comment type="caution">
    <text evidence="9">The sequence shown here is derived from an EMBL/GenBank/DDBJ whole genome shotgun (WGS) entry which is preliminary data.</text>
</comment>
<dbReference type="InterPro" id="IPR000515">
    <property type="entry name" value="MetI-like"/>
</dbReference>
<keyword evidence="5 7" id="KW-1133">Transmembrane helix</keyword>
<dbReference type="PANTHER" id="PTHR43386">
    <property type="entry name" value="OLIGOPEPTIDE TRANSPORT SYSTEM PERMEASE PROTEIN APPC"/>
    <property type="match status" value="1"/>
</dbReference>
<dbReference type="InterPro" id="IPR050366">
    <property type="entry name" value="BP-dependent_transpt_permease"/>
</dbReference>
<evidence type="ECO:0000256" key="1">
    <source>
        <dbReference type="ARBA" id="ARBA00004651"/>
    </source>
</evidence>
<dbReference type="CDD" id="cd06261">
    <property type="entry name" value="TM_PBP2"/>
    <property type="match status" value="1"/>
</dbReference>
<dbReference type="InterPro" id="IPR035906">
    <property type="entry name" value="MetI-like_sf"/>
</dbReference>
<evidence type="ECO:0000259" key="8">
    <source>
        <dbReference type="PROSITE" id="PS50928"/>
    </source>
</evidence>
<keyword evidence="4 7" id="KW-0812">Transmembrane</keyword>
<comment type="subcellular location">
    <subcellularLocation>
        <location evidence="1 7">Cell membrane</location>
        <topology evidence="1 7">Multi-pass membrane protein</topology>
    </subcellularLocation>
</comment>
<dbReference type="EMBL" id="DSQF01000012">
    <property type="protein sequence ID" value="HGZ42838.1"/>
    <property type="molecule type" value="Genomic_DNA"/>
</dbReference>
<feature type="transmembrane region" description="Helical" evidence="7">
    <location>
        <begin position="199"/>
        <end position="218"/>
    </location>
</feature>
<protein>
    <submittedName>
        <fullName evidence="9">ABC transporter permease</fullName>
    </submittedName>
</protein>
<accession>A0A832I1P7</accession>
<evidence type="ECO:0000313" key="9">
    <source>
        <dbReference type="EMBL" id="HGZ42838.1"/>
    </source>
</evidence>
<keyword evidence="6 7" id="KW-0472">Membrane</keyword>
<evidence type="ECO:0000256" key="3">
    <source>
        <dbReference type="ARBA" id="ARBA00022475"/>
    </source>
</evidence>
<dbReference type="Gene3D" id="1.10.3720.10">
    <property type="entry name" value="MetI-like"/>
    <property type="match status" value="1"/>
</dbReference>
<organism evidence="9">
    <name type="scientific">Eiseniibacteriota bacterium</name>
    <dbReference type="NCBI Taxonomy" id="2212470"/>
    <lineage>
        <taxon>Bacteria</taxon>
        <taxon>Candidatus Eiseniibacteriota</taxon>
    </lineage>
</organism>
<evidence type="ECO:0000256" key="6">
    <source>
        <dbReference type="ARBA" id="ARBA00023136"/>
    </source>
</evidence>
<feature type="transmembrane region" description="Helical" evidence="7">
    <location>
        <begin position="334"/>
        <end position="353"/>
    </location>
</feature>
<dbReference type="Pfam" id="PF12911">
    <property type="entry name" value="OppC_N"/>
    <property type="match status" value="1"/>
</dbReference>
<dbReference type="GO" id="GO:0055085">
    <property type="term" value="P:transmembrane transport"/>
    <property type="evidence" value="ECO:0007669"/>
    <property type="project" value="InterPro"/>
</dbReference>
<gene>
    <name evidence="9" type="ORF">ENR23_05315</name>
</gene>
<dbReference type="SUPFAM" id="SSF161098">
    <property type="entry name" value="MetI-like"/>
    <property type="match status" value="1"/>
</dbReference>
<keyword evidence="3" id="KW-1003">Cell membrane</keyword>
<feature type="domain" description="ABC transmembrane type-1" evidence="8">
    <location>
        <begin position="157"/>
        <end position="354"/>
    </location>
</feature>
<feature type="transmembrane region" description="Helical" evidence="7">
    <location>
        <begin position="276"/>
        <end position="297"/>
    </location>
</feature>
<dbReference type="PANTHER" id="PTHR43386:SF1">
    <property type="entry name" value="D,D-DIPEPTIDE TRANSPORT SYSTEM PERMEASE PROTEIN DDPC-RELATED"/>
    <property type="match status" value="1"/>
</dbReference>
<comment type="similarity">
    <text evidence="7">Belongs to the binding-protein-dependent transport system permease family.</text>
</comment>
<keyword evidence="2 7" id="KW-0813">Transport</keyword>
<reference evidence="9" key="1">
    <citation type="journal article" date="2020" name="mSystems">
        <title>Genome- and Community-Level Interaction Insights into Carbon Utilization and Element Cycling Functions of Hydrothermarchaeota in Hydrothermal Sediment.</title>
        <authorList>
            <person name="Zhou Z."/>
            <person name="Liu Y."/>
            <person name="Xu W."/>
            <person name="Pan J."/>
            <person name="Luo Z.H."/>
            <person name="Li M."/>
        </authorList>
    </citation>
    <scope>NUCLEOTIDE SEQUENCE [LARGE SCALE GENOMIC DNA]</scope>
    <source>
        <strain evidence="9">SpSt-381</strain>
    </source>
</reference>
<dbReference type="PROSITE" id="PS50928">
    <property type="entry name" value="ABC_TM1"/>
    <property type="match status" value="1"/>
</dbReference>
<proteinExistence type="inferred from homology"/>
<dbReference type="InterPro" id="IPR025966">
    <property type="entry name" value="OppC_N"/>
</dbReference>
<evidence type="ECO:0000256" key="4">
    <source>
        <dbReference type="ARBA" id="ARBA00022692"/>
    </source>
</evidence>
<feature type="transmembrane region" description="Helical" evidence="7">
    <location>
        <begin position="224"/>
        <end position="245"/>
    </location>
</feature>
<dbReference type="Pfam" id="PF00528">
    <property type="entry name" value="BPD_transp_1"/>
    <property type="match status" value="1"/>
</dbReference>